<dbReference type="Gene3D" id="3.40.47.10">
    <property type="match status" value="1"/>
</dbReference>
<evidence type="ECO:0000313" key="8">
    <source>
        <dbReference type="Proteomes" id="UP001356428"/>
    </source>
</evidence>
<evidence type="ECO:0000313" key="7">
    <source>
        <dbReference type="EMBL" id="WSB08287.1"/>
    </source>
</evidence>
<dbReference type="EMBL" id="CP109083">
    <property type="protein sequence ID" value="WSB08287.1"/>
    <property type="molecule type" value="Genomic_DNA"/>
</dbReference>
<proteinExistence type="predicted"/>
<dbReference type="InterPro" id="IPR001227">
    <property type="entry name" value="Ac_transferase_dom_sf"/>
</dbReference>
<dbReference type="Pfam" id="PF21394">
    <property type="entry name" value="Beta-ketacyl_N"/>
    <property type="match status" value="1"/>
</dbReference>
<dbReference type="Gene3D" id="1.10.1200.10">
    <property type="entry name" value="ACP-like"/>
    <property type="match status" value="1"/>
</dbReference>
<feature type="domain" description="Ketosynthase family 3 (KS3)" evidence="6">
    <location>
        <begin position="6"/>
        <end position="434"/>
    </location>
</feature>
<reference evidence="7 8" key="1">
    <citation type="submission" date="2022-10" db="EMBL/GenBank/DDBJ databases">
        <title>The complete genomes of actinobacterial strains from the NBC collection.</title>
        <authorList>
            <person name="Joergensen T.S."/>
            <person name="Alvarez Arevalo M."/>
            <person name="Sterndorff E.B."/>
            <person name="Faurdal D."/>
            <person name="Vuksanovic O."/>
            <person name="Mourched A.-S."/>
            <person name="Charusanti P."/>
            <person name="Shaw S."/>
            <person name="Blin K."/>
            <person name="Weber T."/>
        </authorList>
    </citation>
    <scope>NUCLEOTIDE SEQUENCE [LARGE SCALE GENOMIC DNA]</scope>
    <source>
        <strain evidence="7 8">NBC 01792</strain>
    </source>
</reference>
<dbReference type="SMART" id="SM00827">
    <property type="entry name" value="PKS_AT"/>
    <property type="match status" value="1"/>
</dbReference>
<dbReference type="PROSITE" id="PS52004">
    <property type="entry name" value="KS3_2"/>
    <property type="match status" value="1"/>
</dbReference>
<evidence type="ECO:0000256" key="3">
    <source>
        <dbReference type="ARBA" id="ARBA00022679"/>
    </source>
</evidence>
<dbReference type="InterPro" id="IPR032821">
    <property type="entry name" value="PKS_assoc"/>
</dbReference>
<gene>
    <name evidence="7" type="ORF">OG849_13990</name>
</gene>
<keyword evidence="1" id="KW-0596">Phosphopantetheine</keyword>
<dbReference type="InterPro" id="IPR009081">
    <property type="entry name" value="PP-bd_ACP"/>
</dbReference>
<dbReference type="CDD" id="cd08953">
    <property type="entry name" value="KR_2_SDR_x"/>
    <property type="match status" value="1"/>
</dbReference>
<dbReference type="Pfam" id="PF02801">
    <property type="entry name" value="Ketoacyl-synt_C"/>
    <property type="match status" value="1"/>
</dbReference>
<evidence type="ECO:0000259" key="5">
    <source>
        <dbReference type="PROSITE" id="PS50075"/>
    </source>
</evidence>
<dbReference type="InterPro" id="IPR014030">
    <property type="entry name" value="Ketoacyl_synth_N"/>
</dbReference>
<dbReference type="SUPFAM" id="SSF47336">
    <property type="entry name" value="ACP-like"/>
    <property type="match status" value="1"/>
</dbReference>
<evidence type="ECO:0000256" key="1">
    <source>
        <dbReference type="ARBA" id="ARBA00022450"/>
    </source>
</evidence>
<dbReference type="InterPro" id="IPR057326">
    <property type="entry name" value="KR_dom"/>
</dbReference>
<dbReference type="Gene3D" id="3.30.70.3290">
    <property type="match status" value="1"/>
</dbReference>
<dbReference type="InterPro" id="IPR050091">
    <property type="entry name" value="PKS_NRPS_Biosynth_Enz"/>
</dbReference>
<feature type="domain" description="Carrier" evidence="5">
    <location>
        <begin position="1418"/>
        <end position="1493"/>
    </location>
</feature>
<keyword evidence="2" id="KW-0597">Phosphoprotein</keyword>
<organism evidence="7 8">
    <name type="scientific">Streptomyces cyaneofuscatus</name>
    <dbReference type="NCBI Taxonomy" id="66883"/>
    <lineage>
        <taxon>Bacteria</taxon>
        <taxon>Bacillati</taxon>
        <taxon>Actinomycetota</taxon>
        <taxon>Actinomycetes</taxon>
        <taxon>Kitasatosporales</taxon>
        <taxon>Streptomycetaceae</taxon>
        <taxon>Streptomyces</taxon>
    </lineage>
</organism>
<dbReference type="InterPro" id="IPR014031">
    <property type="entry name" value="Ketoacyl_synth_C"/>
</dbReference>
<dbReference type="Pfam" id="PF16197">
    <property type="entry name" value="KAsynt_C_assoc"/>
    <property type="match status" value="1"/>
</dbReference>
<dbReference type="Pfam" id="PF00109">
    <property type="entry name" value="ketoacyl-synt"/>
    <property type="match status" value="1"/>
</dbReference>
<dbReference type="Pfam" id="PF00550">
    <property type="entry name" value="PP-binding"/>
    <property type="match status" value="1"/>
</dbReference>
<keyword evidence="8" id="KW-1185">Reference proteome</keyword>
<dbReference type="SMART" id="SM00822">
    <property type="entry name" value="PKS_KR"/>
    <property type="match status" value="1"/>
</dbReference>
<dbReference type="InterPro" id="IPR036291">
    <property type="entry name" value="NAD(P)-bd_dom_sf"/>
</dbReference>
<dbReference type="InterPro" id="IPR049490">
    <property type="entry name" value="C883_1060-like_KR_N"/>
</dbReference>
<dbReference type="SUPFAM" id="SSF52151">
    <property type="entry name" value="FabD/lysophospholipase-like"/>
    <property type="match status" value="1"/>
</dbReference>
<keyword evidence="4" id="KW-0045">Antibiotic biosynthesis</keyword>
<keyword evidence="7" id="KW-0012">Acyltransferase</keyword>
<dbReference type="SMART" id="SM00825">
    <property type="entry name" value="PKS_KS"/>
    <property type="match status" value="1"/>
</dbReference>
<dbReference type="PANTHER" id="PTHR43775">
    <property type="entry name" value="FATTY ACID SYNTHASE"/>
    <property type="match status" value="1"/>
</dbReference>
<dbReference type="SUPFAM" id="SSF51735">
    <property type="entry name" value="NAD(P)-binding Rossmann-fold domains"/>
    <property type="match status" value="2"/>
</dbReference>
<dbReference type="PROSITE" id="PS00012">
    <property type="entry name" value="PHOSPHOPANTETHEINE"/>
    <property type="match status" value="1"/>
</dbReference>
<dbReference type="Gene3D" id="3.40.366.10">
    <property type="entry name" value="Malonyl-Coenzyme A Acyl Carrier Protein, domain 2"/>
    <property type="match status" value="1"/>
</dbReference>
<dbReference type="InterPro" id="IPR016039">
    <property type="entry name" value="Thiolase-like"/>
</dbReference>
<protein>
    <submittedName>
        <fullName evidence="7">Acyltransferase domain-containing protein</fullName>
    </submittedName>
</protein>
<dbReference type="RefSeq" id="WP_326705311.1">
    <property type="nucleotide sequence ID" value="NZ_CP108861.1"/>
</dbReference>
<dbReference type="Pfam" id="PF00698">
    <property type="entry name" value="Acyl_transf_1"/>
    <property type="match status" value="1"/>
</dbReference>
<keyword evidence="3" id="KW-0808">Transferase</keyword>
<sequence length="1503" mass="160986">MRGGRDDSIAIIGMAGRFPGARDLAEFWNNLRAQVTSITELSDEQLRNAGVAEQYLTDPDYVRAAPLLDGVDLFEPGLFGITPREAEGMDPQFRVLLEICHTALQDAGYDPGTFWGRIGMYSGARSNEYFGKNVRADPRFLAMLGEARARIFNHTDFMATNVSFRLGLRGPGINSVTACSTSLVTAHMACAALLNDECDMALAGGIEIPLPMHRGYQYSEGAGFLAADGVVRPFDAKASGTVFGAGVGVVVLKRLTQALADRDAIHAVILGSAINNDGAGKASYAAPSEAGQTEVVAEALRRAAVDPRSIGYVEAHGTGTPLGDPIEVAALNRVYGADRKGSRDCGLGSVKGNVGHLGAAAGICGLVKAVYTVREGVIPASLNFDEPNPRIDFDEGPFRVVDRTTAWPLTRTARRAAVSSFGVGGTNAHMILEQPPPARSEPSRRPYQLLPFSVRTPTAAAALADRFGRYLDEPGISLPDVSYTLTEGRSELPLRHALVVGTQGDAVRQLREGALTGSVRTIPQGLTPKLAYLLPGQGSQYSGMTRGLYTSEPVFAAAIDRCANILRASHGLDLTDVLFSADAGDGRIDRTSVTQPALFAVEYALAVLLHARGLEPDAMVGHSIGEYVAAALAGVMEVDDALRLVADRGALVESLPPGAMAAVFLPEAELVPRLTPEVDIAAVNSRGISVISGPCDAVERLRESLARQDVGTARLRASHAFHSRMMEPVLEKLRERVDRVRLRAPSIPFVSTVTGDWITADQATDPDYWARHVRMPVRFSDAAGVLTAGGGYVFAEVGPGHALTNLIRESSSGASPVGAPMVQDRQGGLDDARVLLEGIGTLWSHGVRVRWDRYWSDEQRGRLHLPTYPYDRDRFWVDPAEPDADAGGENLLEDNGALYAPTWTETSLPAAAVPGASARADDDASWMVFAHPNETVTTELLRLAGESSRRLIVVNPGAEFAEKREGGFVVRPREPDDYVRLMARVLEAGHSRFHIVHAWLLGNPPLRKPQATVRAQLDFGLHSLLATLQAVSGRASKGVTKVSVVTSGLQDVAGDGSGSHPVKAAVYGLIRTVPREVRSVVVRGIDVGTGHADIAGQLFRELGSKAYEREVVYRGRRRWVASHSRIDLPAPEGVPAVLEERGVYLVTGGLGGLGLQLAAQLARLVRARLVLVGRSGLPSRPEWASLVEESHDEELVARIRCVLAVEKAGGEVMLCVGDVADETRMRAIRAEVMQTFGKVSGVFHLAGVAGGGLIELRSAAEVDRVVTPKIHGTYVLDRVFRPPLFILYSSIAAITGDYGQSDYAGANAFLDAYAQAEWAAGRHVVSVNWPQWAGAGMAQRSQRALDVYGEGAITAREGGEILHSILASRWGPQVIVSPGGLRRRRRHADRVASTVAGGGPVRSAGSAAERQVKTPYVAPGSRVEQAVAALWQQAVGLERIGLDDDFQEVGGSSIVAVRLVHHMSALFRVELSLAEVYQWRTVRVTAAAIDAVIEERARQDARA</sequence>
<dbReference type="CDD" id="cd00833">
    <property type="entry name" value="PKS"/>
    <property type="match status" value="1"/>
</dbReference>
<dbReference type="InterPro" id="IPR014043">
    <property type="entry name" value="Acyl_transferase_dom"/>
</dbReference>
<name>A0ABZ1EW10_9ACTN</name>
<dbReference type="GO" id="GO:0016746">
    <property type="term" value="F:acyltransferase activity"/>
    <property type="evidence" value="ECO:0007669"/>
    <property type="project" value="UniProtKB-KW"/>
</dbReference>
<dbReference type="PROSITE" id="PS50075">
    <property type="entry name" value="CARRIER"/>
    <property type="match status" value="1"/>
</dbReference>
<dbReference type="InterPro" id="IPR016036">
    <property type="entry name" value="Malonyl_transacylase_ACP-bd"/>
</dbReference>
<accession>A0ABZ1EW10</accession>
<dbReference type="PANTHER" id="PTHR43775:SF37">
    <property type="entry name" value="SI:DKEY-61P9.11"/>
    <property type="match status" value="1"/>
</dbReference>
<dbReference type="InterPro" id="IPR006162">
    <property type="entry name" value="Ppantetheine_attach_site"/>
</dbReference>
<evidence type="ECO:0000256" key="2">
    <source>
        <dbReference type="ARBA" id="ARBA00022553"/>
    </source>
</evidence>
<dbReference type="Pfam" id="PF08659">
    <property type="entry name" value="KR"/>
    <property type="match status" value="1"/>
</dbReference>
<evidence type="ECO:0000256" key="4">
    <source>
        <dbReference type="ARBA" id="ARBA00023194"/>
    </source>
</evidence>
<dbReference type="InterPro" id="IPR036736">
    <property type="entry name" value="ACP-like_sf"/>
</dbReference>
<dbReference type="InterPro" id="IPR020841">
    <property type="entry name" value="PKS_Beta-ketoAc_synthase_dom"/>
</dbReference>
<dbReference type="SUPFAM" id="SSF53901">
    <property type="entry name" value="Thiolase-like"/>
    <property type="match status" value="1"/>
</dbReference>
<dbReference type="InterPro" id="IPR016035">
    <property type="entry name" value="Acyl_Trfase/lysoPLipase"/>
</dbReference>
<dbReference type="SUPFAM" id="SSF55048">
    <property type="entry name" value="Probable ACP-binding domain of malonyl-CoA ACP transacylase"/>
    <property type="match status" value="1"/>
</dbReference>
<dbReference type="Gene3D" id="3.40.50.720">
    <property type="entry name" value="NAD(P)-binding Rossmann-like Domain"/>
    <property type="match status" value="1"/>
</dbReference>
<evidence type="ECO:0000259" key="6">
    <source>
        <dbReference type="PROSITE" id="PS52004"/>
    </source>
</evidence>
<dbReference type="InterPro" id="IPR013968">
    <property type="entry name" value="PKS_KR"/>
</dbReference>
<dbReference type="Proteomes" id="UP001356428">
    <property type="component" value="Chromosome"/>
</dbReference>